<dbReference type="GO" id="GO:0009450">
    <property type="term" value="P:gamma-aminobutyric acid catabolic process"/>
    <property type="evidence" value="ECO:0007669"/>
    <property type="project" value="TreeGrafter"/>
</dbReference>
<dbReference type="InterPro" id="IPR016161">
    <property type="entry name" value="Ald_DH/histidinol_DH"/>
</dbReference>
<dbReference type="AlphaFoldDB" id="A0A6A4I9Z2"/>
<dbReference type="OrthoDB" id="310895at2759"/>
<protein>
    <submittedName>
        <fullName evidence="3">ALDH-like protein</fullName>
    </submittedName>
</protein>
<name>A0A6A4I9Z2_9AGAR</name>
<accession>A0A6A4I9Z2</accession>
<dbReference type="SUPFAM" id="SSF53720">
    <property type="entry name" value="ALDH-like"/>
    <property type="match status" value="1"/>
</dbReference>
<feature type="domain" description="Aldehyde dehydrogenase" evidence="2">
    <location>
        <begin position="127"/>
        <end position="228"/>
    </location>
</feature>
<dbReference type="InterPro" id="IPR015590">
    <property type="entry name" value="Aldehyde_DH_dom"/>
</dbReference>
<dbReference type="EMBL" id="ML769408">
    <property type="protein sequence ID" value="KAE9405594.1"/>
    <property type="molecule type" value="Genomic_DNA"/>
</dbReference>
<dbReference type="InterPro" id="IPR016162">
    <property type="entry name" value="Ald_DH_N"/>
</dbReference>
<dbReference type="PANTHER" id="PTHR43353">
    <property type="entry name" value="SUCCINATE-SEMIALDEHYDE DEHYDROGENASE, MITOCHONDRIAL"/>
    <property type="match status" value="1"/>
</dbReference>
<dbReference type="Proteomes" id="UP000799118">
    <property type="component" value="Unassembled WGS sequence"/>
</dbReference>
<evidence type="ECO:0000313" key="4">
    <source>
        <dbReference type="Proteomes" id="UP000799118"/>
    </source>
</evidence>
<evidence type="ECO:0000313" key="3">
    <source>
        <dbReference type="EMBL" id="KAE9405594.1"/>
    </source>
</evidence>
<reference evidence="3" key="1">
    <citation type="journal article" date="2019" name="Environ. Microbiol.">
        <title>Fungal ecological strategies reflected in gene transcription - a case study of two litter decomposers.</title>
        <authorList>
            <person name="Barbi F."/>
            <person name="Kohler A."/>
            <person name="Barry K."/>
            <person name="Baskaran P."/>
            <person name="Daum C."/>
            <person name="Fauchery L."/>
            <person name="Ihrmark K."/>
            <person name="Kuo A."/>
            <person name="LaButti K."/>
            <person name="Lipzen A."/>
            <person name="Morin E."/>
            <person name="Grigoriev I.V."/>
            <person name="Henrissat B."/>
            <person name="Lindahl B."/>
            <person name="Martin F."/>
        </authorList>
    </citation>
    <scope>NUCLEOTIDE SEQUENCE</scope>
    <source>
        <strain evidence="3">JB14</strain>
    </source>
</reference>
<dbReference type="GO" id="GO:0004777">
    <property type="term" value="F:succinate-semialdehyde dehydrogenase (NAD+) activity"/>
    <property type="evidence" value="ECO:0007669"/>
    <property type="project" value="TreeGrafter"/>
</dbReference>
<dbReference type="InterPro" id="IPR050740">
    <property type="entry name" value="Aldehyde_DH_Superfamily"/>
</dbReference>
<dbReference type="Gene3D" id="3.40.605.10">
    <property type="entry name" value="Aldehyde Dehydrogenase, Chain A, domain 1"/>
    <property type="match status" value="1"/>
</dbReference>
<dbReference type="PANTHER" id="PTHR43353:SF6">
    <property type="entry name" value="CYTOPLASMIC ALDEHYDE DEHYDROGENASE (EUROFUNG)"/>
    <property type="match status" value="1"/>
</dbReference>
<evidence type="ECO:0000256" key="1">
    <source>
        <dbReference type="ARBA" id="ARBA00023002"/>
    </source>
</evidence>
<sequence length="438" mass="48404">MAPFTPLFTSRWKTTPFQRWTLLRNSESALYQIVGLSASASSEDLPECDPRCRKRLSKSGSTLAGTASELVKSDKYKEMILDAVVEETAASPAMAMLNWIASMGTLHDTAMLLNDLEGMTFPLKARHSIIVPWNLPLPLAMRAALIPILCGNTVVFRSSEICPRSHGNLFGLFQEVGLPAGIFNLLSTSRETVPQLTAEIIAHPLIRKIIVGRAIVVEAAKQFKPCVLDGERLLLFLRGQICNIARTMKAGNTQADTAAVLGPVISESPTENIITMIQEAKDAVLVPADGVDEAIDRSVDMNLYLAKGVSSRIHSEYVRIGGTLNGEITHGFIGLGTLFDDMSKEVKAWGITSPEKTKPITLTRRALDDENVAIDIKYSRNLFTVRHEWGPAIPSSHRTRNYWLCREERYKIQGWRPRRSGMLGGYRGGSRVKILTDE</sequence>
<gene>
    <name evidence="3" type="ORF">BT96DRAFT_972494</name>
</gene>
<dbReference type="Pfam" id="PF00171">
    <property type="entry name" value="Aldedh"/>
    <property type="match status" value="1"/>
</dbReference>
<keyword evidence="4" id="KW-1185">Reference proteome</keyword>
<evidence type="ECO:0000259" key="2">
    <source>
        <dbReference type="Pfam" id="PF00171"/>
    </source>
</evidence>
<organism evidence="3 4">
    <name type="scientific">Gymnopus androsaceus JB14</name>
    <dbReference type="NCBI Taxonomy" id="1447944"/>
    <lineage>
        <taxon>Eukaryota</taxon>
        <taxon>Fungi</taxon>
        <taxon>Dikarya</taxon>
        <taxon>Basidiomycota</taxon>
        <taxon>Agaricomycotina</taxon>
        <taxon>Agaricomycetes</taxon>
        <taxon>Agaricomycetidae</taxon>
        <taxon>Agaricales</taxon>
        <taxon>Marasmiineae</taxon>
        <taxon>Omphalotaceae</taxon>
        <taxon>Gymnopus</taxon>
    </lineage>
</organism>
<keyword evidence="1" id="KW-0560">Oxidoreductase</keyword>
<proteinExistence type="predicted"/>